<proteinExistence type="inferred from homology"/>
<dbReference type="PANTHER" id="PTHR33392:SF6">
    <property type="entry name" value="POLYISOPRENYL-TEICHOIC ACID--PEPTIDOGLYCAN TEICHOIC ACID TRANSFERASE TAGU"/>
    <property type="match status" value="1"/>
</dbReference>
<keyword evidence="3" id="KW-1133">Transmembrane helix</keyword>
<dbReference type="Proteomes" id="UP000267368">
    <property type="component" value="Unassembled WGS sequence"/>
</dbReference>
<keyword evidence="3" id="KW-0472">Membrane</keyword>
<dbReference type="EMBL" id="QICB01000003">
    <property type="protein sequence ID" value="RNL19747.1"/>
    <property type="molecule type" value="Genomic_DNA"/>
</dbReference>
<protein>
    <submittedName>
        <fullName evidence="6">LytR family transcriptional regulator</fullName>
    </submittedName>
</protein>
<evidence type="ECO:0000259" key="5">
    <source>
        <dbReference type="Pfam" id="PF13399"/>
    </source>
</evidence>
<name>A0A3N0AEQ7_9ACTN</name>
<dbReference type="InterPro" id="IPR004474">
    <property type="entry name" value="LytR_CpsA_psr"/>
</dbReference>
<dbReference type="Gene3D" id="3.30.70.2390">
    <property type="match status" value="1"/>
</dbReference>
<feature type="compositionally biased region" description="Polar residues" evidence="2">
    <location>
        <begin position="1"/>
        <end position="12"/>
    </location>
</feature>
<dbReference type="Gene3D" id="3.40.630.190">
    <property type="entry name" value="LCP protein"/>
    <property type="match status" value="1"/>
</dbReference>
<evidence type="ECO:0000313" key="7">
    <source>
        <dbReference type="Proteomes" id="UP000267368"/>
    </source>
</evidence>
<dbReference type="PANTHER" id="PTHR33392">
    <property type="entry name" value="POLYISOPRENYL-TEICHOIC ACID--PEPTIDOGLYCAN TEICHOIC ACID TRANSFERASE TAGU"/>
    <property type="match status" value="1"/>
</dbReference>
<dbReference type="InterPro" id="IPR050922">
    <property type="entry name" value="LytR/CpsA/Psr_CW_biosynth"/>
</dbReference>
<comment type="similarity">
    <text evidence="1">Belongs to the LytR/CpsA/Psr (LCP) family.</text>
</comment>
<evidence type="ECO:0000313" key="6">
    <source>
        <dbReference type="EMBL" id="RNL19747.1"/>
    </source>
</evidence>
<dbReference type="Pfam" id="PF13399">
    <property type="entry name" value="LytR_C"/>
    <property type="match status" value="1"/>
</dbReference>
<evidence type="ECO:0000256" key="1">
    <source>
        <dbReference type="ARBA" id="ARBA00006068"/>
    </source>
</evidence>
<accession>A0A3N0AEQ7</accession>
<organism evidence="6 7">
    <name type="scientific">Slackia faecicanis</name>
    <dbReference type="NCBI Taxonomy" id="255723"/>
    <lineage>
        <taxon>Bacteria</taxon>
        <taxon>Bacillati</taxon>
        <taxon>Actinomycetota</taxon>
        <taxon>Coriobacteriia</taxon>
        <taxon>Eggerthellales</taxon>
        <taxon>Eggerthellaceae</taxon>
        <taxon>Slackia</taxon>
    </lineage>
</organism>
<keyword evidence="3" id="KW-0812">Transmembrane</keyword>
<feature type="domain" description="LytR/CpsA/Psr regulator C-terminal" evidence="5">
    <location>
        <begin position="400"/>
        <end position="487"/>
    </location>
</feature>
<feature type="compositionally biased region" description="Basic and acidic residues" evidence="2">
    <location>
        <begin position="36"/>
        <end position="47"/>
    </location>
</feature>
<feature type="domain" description="Cell envelope-related transcriptional attenuator" evidence="4">
    <location>
        <begin position="160"/>
        <end position="302"/>
    </location>
</feature>
<feature type="region of interest" description="Disordered" evidence="2">
    <location>
        <begin position="1"/>
        <end position="47"/>
    </location>
</feature>
<gene>
    <name evidence="6" type="ORF">DMP07_05030</name>
</gene>
<sequence length="506" mass="53602">MVTRRPSSAQYKKTSRQMRRATLGTHVARIPSPIPSRREQASPRRTRNVERGEIHQVLPNTSTRESRRDYTNRMSQQAFIERAVASSRRRKIAVAVALAAVALAVASVAAWFVFIGGVNDRLQLQDPALASVLADAPAEGPVYTVLAASYDDGDGGTGPDVVLLVRTDSENASASAVVIPGNARVKLSDGKAHRLGEAQAIGGDAEVVSAVENLSGVQVSHYAKTDAEGFVALVDSVGGVEVDLSEPVSDSDAGTMSLPAGFQVLSGEQALFLCRANDFAATPELQRGLNESQVAQALFKKFVGMDKLSFYTGMDGFSDCVKTDMDVKAAYAMMSSLRDIVAESVMTGVMPTYLSRAGDDVYQEPISDEWKAMMERFVAGEVPQQDKESIIESVDSASFSITVNNGGSVEGAAADAASLLEGAGFTVDSVGNANQAVYESTLVVYQKAENEAKAEAIVATLGTGRAVLDAVNYAFETDILVVVGKDWQAVLDAREKTAAPVATNAS</sequence>
<evidence type="ECO:0000256" key="2">
    <source>
        <dbReference type="SAM" id="MobiDB-lite"/>
    </source>
</evidence>
<dbReference type="InterPro" id="IPR027381">
    <property type="entry name" value="LytR/CpsA/Psr_C"/>
</dbReference>
<evidence type="ECO:0000259" key="4">
    <source>
        <dbReference type="Pfam" id="PF03816"/>
    </source>
</evidence>
<dbReference type="NCBIfam" id="TIGR00350">
    <property type="entry name" value="lytR_cpsA_psr"/>
    <property type="match status" value="1"/>
</dbReference>
<comment type="caution">
    <text evidence="6">The sequence shown here is derived from an EMBL/GenBank/DDBJ whole genome shotgun (WGS) entry which is preliminary data.</text>
</comment>
<keyword evidence="7" id="KW-1185">Reference proteome</keyword>
<evidence type="ECO:0000256" key="3">
    <source>
        <dbReference type="SAM" id="Phobius"/>
    </source>
</evidence>
<feature type="transmembrane region" description="Helical" evidence="3">
    <location>
        <begin position="92"/>
        <end position="114"/>
    </location>
</feature>
<dbReference type="AlphaFoldDB" id="A0A3N0AEQ7"/>
<reference evidence="7" key="1">
    <citation type="submission" date="2018-05" db="EMBL/GenBank/DDBJ databases">
        <title>Genome Sequencing of selected type strains of the family Eggerthellaceae.</title>
        <authorList>
            <person name="Danylec N."/>
            <person name="Stoll D.A."/>
            <person name="Doetsch A."/>
            <person name="Huch M."/>
        </authorList>
    </citation>
    <scope>NUCLEOTIDE SEQUENCE [LARGE SCALE GENOMIC DNA]</scope>
    <source>
        <strain evidence="7">DSM 17537</strain>
    </source>
</reference>
<dbReference type="Pfam" id="PF03816">
    <property type="entry name" value="LytR_cpsA_psr"/>
    <property type="match status" value="1"/>
</dbReference>